<dbReference type="Pfam" id="PF11007">
    <property type="entry name" value="CotJA"/>
    <property type="match status" value="1"/>
</dbReference>
<dbReference type="Proteomes" id="UP000437824">
    <property type="component" value="Unassembled WGS sequence"/>
</dbReference>
<comment type="caution">
    <text evidence="1">The sequence shown here is derived from an EMBL/GenBank/DDBJ whole genome shotgun (WGS) entry which is preliminary data.</text>
</comment>
<accession>A0A844GN04</accession>
<sequence>MFSHLQYLEPAMAYVPCQKFTENFTLSYGLSVGTIFPQLCKPFCGKRGGRR</sequence>
<dbReference type="InterPro" id="IPR020256">
    <property type="entry name" value="Spore_coat_CotJA"/>
</dbReference>
<organism evidence="1 2">
    <name type="scientific">Blautia luti DSM 14534 = JCM 17040</name>
    <dbReference type="NCBI Taxonomy" id="649762"/>
    <lineage>
        <taxon>Bacteria</taxon>
        <taxon>Bacillati</taxon>
        <taxon>Bacillota</taxon>
        <taxon>Clostridia</taxon>
        <taxon>Lachnospirales</taxon>
        <taxon>Lachnospiraceae</taxon>
        <taxon>Blautia</taxon>
    </lineage>
</organism>
<evidence type="ECO:0000313" key="2">
    <source>
        <dbReference type="Proteomes" id="UP000437824"/>
    </source>
</evidence>
<reference evidence="1 2" key="1">
    <citation type="submission" date="2019-11" db="EMBL/GenBank/DDBJ databases">
        <title>Draft genome sequence of Blautia luti DSM 14534T, isolated from human stool.</title>
        <authorList>
            <person name="Ortiz R."/>
            <person name="Melis-Arcos F."/>
            <person name="Covarrubias P."/>
            <person name="Cardenas J.P."/>
            <person name="Perez-Donoso J."/>
            <person name="Almonacid D."/>
        </authorList>
    </citation>
    <scope>NUCLEOTIDE SEQUENCE [LARGE SCALE GENOMIC DNA]</scope>
    <source>
        <strain evidence="1 2">DSM 14534</strain>
    </source>
</reference>
<protein>
    <submittedName>
        <fullName evidence="1">Spore coat associated protein CotJA</fullName>
    </submittedName>
</protein>
<name>A0A844GN04_9FIRM</name>
<dbReference type="AlphaFoldDB" id="A0A844GN04"/>
<evidence type="ECO:0000313" key="1">
    <source>
        <dbReference type="EMBL" id="MTD61175.1"/>
    </source>
</evidence>
<proteinExistence type="predicted"/>
<gene>
    <name evidence="1" type="ORF">GKZ57_07825</name>
</gene>
<dbReference type="EMBL" id="WMBC01000005">
    <property type="protein sequence ID" value="MTD61175.1"/>
    <property type="molecule type" value="Genomic_DNA"/>
</dbReference>